<comment type="caution">
    <text evidence="2">The sequence shown here is derived from an EMBL/GenBank/DDBJ whole genome shotgun (WGS) entry which is preliminary data.</text>
</comment>
<feature type="region of interest" description="Disordered" evidence="1">
    <location>
        <begin position="1"/>
        <end position="77"/>
    </location>
</feature>
<organism evidence="2 3">
    <name type="scientific">Vanilla planifolia</name>
    <name type="common">Vanilla</name>
    <dbReference type="NCBI Taxonomy" id="51239"/>
    <lineage>
        <taxon>Eukaryota</taxon>
        <taxon>Viridiplantae</taxon>
        <taxon>Streptophyta</taxon>
        <taxon>Embryophyta</taxon>
        <taxon>Tracheophyta</taxon>
        <taxon>Spermatophyta</taxon>
        <taxon>Magnoliopsida</taxon>
        <taxon>Liliopsida</taxon>
        <taxon>Asparagales</taxon>
        <taxon>Orchidaceae</taxon>
        <taxon>Vanilloideae</taxon>
        <taxon>Vanilleae</taxon>
        <taxon>Vanilla</taxon>
    </lineage>
</organism>
<feature type="compositionally biased region" description="Polar residues" evidence="1">
    <location>
        <begin position="1"/>
        <end position="12"/>
    </location>
</feature>
<feature type="compositionally biased region" description="Basic and acidic residues" evidence="1">
    <location>
        <begin position="14"/>
        <end position="25"/>
    </location>
</feature>
<feature type="region of interest" description="Disordered" evidence="1">
    <location>
        <begin position="108"/>
        <end position="147"/>
    </location>
</feature>
<accession>A0A835QE56</accession>
<evidence type="ECO:0000313" key="2">
    <source>
        <dbReference type="EMBL" id="KAG0467492.1"/>
    </source>
</evidence>
<keyword evidence="3" id="KW-1185">Reference proteome</keyword>
<dbReference type="Proteomes" id="UP000636800">
    <property type="component" value="Unassembled WGS sequence"/>
</dbReference>
<reference evidence="2 3" key="1">
    <citation type="journal article" date="2020" name="Nat. Food">
        <title>A phased Vanilla planifolia genome enables genetic improvement of flavour and production.</title>
        <authorList>
            <person name="Hasing T."/>
            <person name="Tang H."/>
            <person name="Brym M."/>
            <person name="Khazi F."/>
            <person name="Huang T."/>
            <person name="Chambers A.H."/>
        </authorList>
    </citation>
    <scope>NUCLEOTIDE SEQUENCE [LARGE SCALE GENOMIC DNA]</scope>
    <source>
        <tissue evidence="2">Leaf</tissue>
    </source>
</reference>
<evidence type="ECO:0000313" key="3">
    <source>
        <dbReference type="Proteomes" id="UP000636800"/>
    </source>
</evidence>
<feature type="compositionally biased region" description="Basic and acidic residues" evidence="1">
    <location>
        <begin position="53"/>
        <end position="70"/>
    </location>
</feature>
<proteinExistence type="predicted"/>
<dbReference type="EMBL" id="JADCNL010000009">
    <property type="protein sequence ID" value="KAG0467492.1"/>
    <property type="molecule type" value="Genomic_DNA"/>
</dbReference>
<dbReference type="OrthoDB" id="10264544at2759"/>
<evidence type="ECO:0000256" key="1">
    <source>
        <dbReference type="SAM" id="MobiDB-lite"/>
    </source>
</evidence>
<protein>
    <submittedName>
        <fullName evidence="2">Uncharacterized protein</fullName>
    </submittedName>
</protein>
<dbReference type="AlphaFoldDB" id="A0A835QE56"/>
<name>A0A835QE56_VANPL</name>
<sequence length="147" mass="15957">MRTTRATPTSNADIIRDPTGSKENGKMVTTERPSISRSEKVRPNRTSGGSADGRGREKHQEARSPRRMMRETGLVTRETVRTEGLGKVIDAKVHSSCARERLPVRFRAREGGSIKKLQPRSVSERAGSSLGDGKGTSGRPGSDRGAD</sequence>
<gene>
    <name evidence="2" type="ORF">HPP92_019072</name>
</gene>